<evidence type="ECO:0000256" key="11">
    <source>
        <dbReference type="HAMAP-Rule" id="MF_00315"/>
    </source>
</evidence>
<feature type="domain" description="Transketolase-like pyrimidine-binding" evidence="12">
    <location>
        <begin position="321"/>
        <end position="486"/>
    </location>
</feature>
<evidence type="ECO:0000256" key="2">
    <source>
        <dbReference type="ARBA" id="ARBA00011081"/>
    </source>
</evidence>
<feature type="binding site" evidence="11">
    <location>
        <begin position="153"/>
        <end position="154"/>
    </location>
    <ligand>
        <name>thiamine diphosphate</name>
        <dbReference type="ChEBI" id="CHEBI:58937"/>
    </ligand>
</feature>
<dbReference type="InterPro" id="IPR005477">
    <property type="entry name" value="Dxylulose-5-P_synthase"/>
</dbReference>
<dbReference type="RefSeq" id="WP_101500268.1">
    <property type="nucleotide sequence ID" value="NZ_CP025583.1"/>
</dbReference>
<dbReference type="Pfam" id="PF02780">
    <property type="entry name" value="Transketolase_C"/>
    <property type="match status" value="1"/>
</dbReference>
<evidence type="ECO:0000256" key="3">
    <source>
        <dbReference type="ARBA" id="ARBA00011738"/>
    </source>
</evidence>
<dbReference type="NCBIfam" id="TIGR00204">
    <property type="entry name" value="dxs"/>
    <property type="match status" value="1"/>
</dbReference>
<dbReference type="FunFam" id="3.40.50.920:FF:000002">
    <property type="entry name" value="1-deoxy-D-xylulose-5-phosphate synthase"/>
    <property type="match status" value="1"/>
</dbReference>
<dbReference type="Pfam" id="PF02779">
    <property type="entry name" value="Transket_pyr"/>
    <property type="match status" value="1"/>
</dbReference>
<dbReference type="EMBL" id="CP025583">
    <property type="protein sequence ID" value="AUM74923.1"/>
    <property type="molecule type" value="Genomic_DNA"/>
</dbReference>
<evidence type="ECO:0000313" key="14">
    <source>
        <dbReference type="Proteomes" id="UP000234882"/>
    </source>
</evidence>
<feature type="binding site" evidence="11">
    <location>
        <position position="152"/>
    </location>
    <ligand>
        <name>Mg(2+)</name>
        <dbReference type="ChEBI" id="CHEBI:18420"/>
    </ligand>
</feature>
<keyword evidence="7 11" id="KW-0784">Thiamine biosynthesis</keyword>
<dbReference type="Gene3D" id="3.40.50.970">
    <property type="match status" value="2"/>
</dbReference>
<organism evidence="13 14">
    <name type="scientific">Paracoccus jeotgali</name>
    <dbReference type="NCBI Taxonomy" id="2065379"/>
    <lineage>
        <taxon>Bacteria</taxon>
        <taxon>Pseudomonadati</taxon>
        <taxon>Pseudomonadota</taxon>
        <taxon>Alphaproteobacteria</taxon>
        <taxon>Rhodobacterales</taxon>
        <taxon>Paracoccaceae</taxon>
        <taxon>Paracoccus</taxon>
    </lineage>
</organism>
<dbReference type="SUPFAM" id="SSF52922">
    <property type="entry name" value="TK C-terminal domain-like"/>
    <property type="match status" value="1"/>
</dbReference>
<comment type="similarity">
    <text evidence="2 11">Belongs to the transketolase family. DXPS subfamily.</text>
</comment>
<dbReference type="InterPro" id="IPR020826">
    <property type="entry name" value="Transketolase_BS"/>
</dbReference>
<dbReference type="KEGG" id="paru:CYR75_12100"/>
<keyword evidence="6 11" id="KW-0460">Magnesium</keyword>
<dbReference type="OrthoDB" id="9803371at2"/>
<dbReference type="NCBIfam" id="NF003933">
    <property type="entry name" value="PRK05444.2-2"/>
    <property type="match status" value="1"/>
</dbReference>
<dbReference type="Proteomes" id="UP000234882">
    <property type="component" value="Chromosome"/>
</dbReference>
<comment type="function">
    <text evidence="10 11">Catalyzes the acyloin condensation reaction between C atoms 2 and 3 of pyruvate and glyceraldehyde 3-phosphate to yield 1-deoxy-D-xylulose-5-phosphate (DXP).</text>
</comment>
<dbReference type="FunFam" id="3.40.50.970:FF:000005">
    <property type="entry name" value="1-deoxy-D-xylulose-5-phosphate synthase"/>
    <property type="match status" value="1"/>
</dbReference>
<dbReference type="AlphaFoldDB" id="A0A2K9MH27"/>
<evidence type="ECO:0000256" key="7">
    <source>
        <dbReference type="ARBA" id="ARBA00022977"/>
    </source>
</evidence>
<evidence type="ECO:0000256" key="8">
    <source>
        <dbReference type="ARBA" id="ARBA00023052"/>
    </source>
</evidence>
<evidence type="ECO:0000256" key="6">
    <source>
        <dbReference type="ARBA" id="ARBA00022842"/>
    </source>
</evidence>
<feature type="binding site" evidence="11">
    <location>
        <position position="290"/>
    </location>
    <ligand>
        <name>thiamine diphosphate</name>
        <dbReference type="ChEBI" id="CHEBI:58937"/>
    </ligand>
</feature>
<evidence type="ECO:0000256" key="5">
    <source>
        <dbReference type="ARBA" id="ARBA00022723"/>
    </source>
</evidence>
<dbReference type="SUPFAM" id="SSF52518">
    <property type="entry name" value="Thiamin diphosphate-binding fold (THDP-binding)"/>
    <property type="match status" value="2"/>
</dbReference>
<dbReference type="Pfam" id="PF13292">
    <property type="entry name" value="DXP_synthase_N"/>
    <property type="match status" value="1"/>
</dbReference>
<keyword evidence="4 11" id="KW-0808">Transferase</keyword>
<proteinExistence type="inferred from homology"/>
<keyword evidence="14" id="KW-1185">Reference proteome</keyword>
<comment type="cofactor">
    <cofactor evidence="11">
        <name>thiamine diphosphate</name>
        <dbReference type="ChEBI" id="CHEBI:58937"/>
    </cofactor>
    <text evidence="11">Binds 1 thiamine pyrophosphate per subunit.</text>
</comment>
<evidence type="ECO:0000256" key="1">
    <source>
        <dbReference type="ARBA" id="ARBA00004980"/>
    </source>
</evidence>
<name>A0A2K9MH27_9RHOB</name>
<dbReference type="InterPro" id="IPR033248">
    <property type="entry name" value="Transketolase_C"/>
</dbReference>
<evidence type="ECO:0000256" key="4">
    <source>
        <dbReference type="ARBA" id="ARBA00022679"/>
    </source>
</evidence>
<keyword evidence="8 11" id="KW-0786">Thiamine pyrophosphate</keyword>
<feature type="binding site" evidence="11">
    <location>
        <position position="80"/>
    </location>
    <ligand>
        <name>thiamine diphosphate</name>
        <dbReference type="ChEBI" id="CHEBI:58937"/>
    </ligand>
</feature>
<dbReference type="Gene3D" id="3.40.50.920">
    <property type="match status" value="1"/>
</dbReference>
<comment type="cofactor">
    <cofactor evidence="11">
        <name>Mg(2+)</name>
        <dbReference type="ChEBI" id="CHEBI:18420"/>
    </cofactor>
    <text evidence="11">Binds 1 Mg(2+) ion per subunit.</text>
</comment>
<dbReference type="GO" id="GO:0030976">
    <property type="term" value="F:thiamine pyrophosphate binding"/>
    <property type="evidence" value="ECO:0007669"/>
    <property type="project" value="UniProtKB-UniRule"/>
</dbReference>
<protein>
    <recommendedName>
        <fullName evidence="11">1-deoxy-D-xylulose-5-phosphate synthase</fullName>
        <ecNumber evidence="11">2.2.1.7</ecNumber>
    </recommendedName>
    <alternativeName>
        <fullName evidence="11">1-deoxyxylulose-5-phosphate synthase</fullName>
        <shortName evidence="11">DXP synthase</shortName>
        <shortName evidence="11">DXPS</shortName>
    </alternativeName>
</protein>
<dbReference type="InterPro" id="IPR029061">
    <property type="entry name" value="THDP-binding"/>
</dbReference>
<accession>A0A2K9MH27</accession>
<dbReference type="PANTHER" id="PTHR43322:SF5">
    <property type="entry name" value="1-DEOXY-D-XYLULOSE-5-PHOSPHATE SYNTHASE, CHLOROPLASTIC"/>
    <property type="match status" value="1"/>
</dbReference>
<keyword evidence="5 11" id="KW-0479">Metal-binding</keyword>
<evidence type="ECO:0000256" key="9">
    <source>
        <dbReference type="ARBA" id="ARBA00023229"/>
    </source>
</evidence>
<dbReference type="InterPro" id="IPR049557">
    <property type="entry name" value="Transketolase_CS"/>
</dbReference>
<dbReference type="GO" id="GO:0008661">
    <property type="term" value="F:1-deoxy-D-xylulose-5-phosphate synthase activity"/>
    <property type="evidence" value="ECO:0007669"/>
    <property type="project" value="UniProtKB-UniRule"/>
</dbReference>
<evidence type="ECO:0000313" key="13">
    <source>
        <dbReference type="EMBL" id="AUM74923.1"/>
    </source>
</evidence>
<feature type="binding site" evidence="11">
    <location>
        <begin position="121"/>
        <end position="123"/>
    </location>
    <ligand>
        <name>thiamine diphosphate</name>
        <dbReference type="ChEBI" id="CHEBI:58937"/>
    </ligand>
</feature>
<reference evidence="14" key="1">
    <citation type="submission" date="2017-12" db="EMBL/GenBank/DDBJ databases">
        <title>Genomic analysis of Paracoccus sp. CBA4604.</title>
        <authorList>
            <person name="Roh S.W."/>
            <person name="Kim J.Y."/>
            <person name="Kim J.S."/>
        </authorList>
    </citation>
    <scope>NUCLEOTIDE SEQUENCE [LARGE SCALE GENOMIC DNA]</scope>
    <source>
        <strain evidence="14">CBA4604</strain>
    </source>
</reference>
<comment type="subunit">
    <text evidence="3 11">Homodimer.</text>
</comment>
<dbReference type="GO" id="GO:0009228">
    <property type="term" value="P:thiamine biosynthetic process"/>
    <property type="evidence" value="ECO:0007669"/>
    <property type="project" value="UniProtKB-UniRule"/>
</dbReference>
<keyword evidence="9 11" id="KW-0414">Isoprene biosynthesis</keyword>
<comment type="pathway">
    <text evidence="1 11">Metabolic intermediate biosynthesis; 1-deoxy-D-xylulose 5-phosphate biosynthesis; 1-deoxy-D-xylulose 5-phosphate from D-glyceraldehyde 3-phosphate and pyruvate: step 1/1.</text>
</comment>
<dbReference type="CDD" id="cd07033">
    <property type="entry name" value="TPP_PYR_DXS_TK_like"/>
    <property type="match status" value="1"/>
</dbReference>
<sequence length="638" mass="67379">MSQDRPQTPVLDRVRLPSDLKALSDRELQQLADELRAETISAVSVTGGHLGAGLGVVELTVALHAVFDSPRDKIIWDVGHQCYPHKILTGRRDRIRTLRMGGGLSGFTKRSESPYDPFGAGHSSTSISAALGFAMARELGGDPGDAVAVIGDGAMSAGMAFEAMNNAGHLGKRLFVILNDNEMSIAPPTGALSSYLTRLYSEAPFQDLKSIAKGAVGLLPSPLQEGARRAKDVLKGMALGGTLFEKLGFSYVGPVDGHDLDQLLPLLRTVKQRATGPVLIHAITRKGKGYAPAEGAADRGHARARFDVITGEQAKSKSNAPSYTSVFAKALIDQASRDDKIVAITAAMPDGTGLNLFAEQFPRRCFDVGIAEQHAVTFAAGLAAGGMRPFCALYSTFLQRGYDQIVHDVAIQRLPVRFAIDRAGLVGADGATHAGAFDIGFMASLPGMVVMAAADEAELVHMVATAAAHDDGPIAFRFPRGEGTGVEMPERGTPLEIGKGRMVAEGSRVAILSFGTRLAEVMAAREALQARGIAPTVADARFAKPLDRDLILSLAREHEALITIEEGAVGGFGSHVAQLLADEGVFDNGLKFRSMVLPDTFIDHDSPAAMYASAAMSASDIEARVLDVLGAARLPARA</sequence>
<dbReference type="GO" id="GO:0016114">
    <property type="term" value="P:terpenoid biosynthetic process"/>
    <property type="evidence" value="ECO:0007669"/>
    <property type="project" value="UniProtKB-UniRule"/>
</dbReference>
<dbReference type="PROSITE" id="PS00801">
    <property type="entry name" value="TRANSKETOLASE_1"/>
    <property type="match status" value="1"/>
</dbReference>
<comment type="catalytic activity">
    <reaction evidence="11">
        <text>D-glyceraldehyde 3-phosphate + pyruvate + H(+) = 1-deoxy-D-xylulose 5-phosphate + CO2</text>
        <dbReference type="Rhea" id="RHEA:12605"/>
        <dbReference type="ChEBI" id="CHEBI:15361"/>
        <dbReference type="ChEBI" id="CHEBI:15378"/>
        <dbReference type="ChEBI" id="CHEBI:16526"/>
        <dbReference type="ChEBI" id="CHEBI:57792"/>
        <dbReference type="ChEBI" id="CHEBI:59776"/>
        <dbReference type="EC" id="2.2.1.7"/>
    </reaction>
</comment>
<dbReference type="GO" id="GO:0019288">
    <property type="term" value="P:isopentenyl diphosphate biosynthetic process, methylerythritol 4-phosphate pathway"/>
    <property type="evidence" value="ECO:0007669"/>
    <property type="project" value="UniProtKB-ARBA"/>
</dbReference>
<dbReference type="HAMAP" id="MF_00315">
    <property type="entry name" value="DXP_synth"/>
    <property type="match status" value="1"/>
</dbReference>
<feature type="binding site" evidence="11">
    <location>
        <position position="181"/>
    </location>
    <ligand>
        <name>thiamine diphosphate</name>
        <dbReference type="ChEBI" id="CHEBI:58937"/>
    </ligand>
</feature>
<evidence type="ECO:0000256" key="10">
    <source>
        <dbReference type="ARBA" id="ARBA00055605"/>
    </source>
</evidence>
<dbReference type="SMART" id="SM00861">
    <property type="entry name" value="Transket_pyr"/>
    <property type="match status" value="1"/>
</dbReference>
<feature type="binding site" evidence="11">
    <location>
        <position position="181"/>
    </location>
    <ligand>
        <name>Mg(2+)</name>
        <dbReference type="ChEBI" id="CHEBI:18420"/>
    </ligand>
</feature>
<dbReference type="EC" id="2.2.1.7" evidence="11"/>
<feature type="binding site" evidence="11">
    <location>
        <position position="372"/>
    </location>
    <ligand>
        <name>thiamine diphosphate</name>
        <dbReference type="ChEBI" id="CHEBI:58937"/>
    </ligand>
</feature>
<dbReference type="UniPathway" id="UPA00064">
    <property type="reaction ID" value="UER00091"/>
</dbReference>
<dbReference type="CDD" id="cd02007">
    <property type="entry name" value="TPP_DXS"/>
    <property type="match status" value="1"/>
</dbReference>
<dbReference type="InterPro" id="IPR009014">
    <property type="entry name" value="Transketo_C/PFOR_II"/>
</dbReference>
<dbReference type="InterPro" id="IPR005475">
    <property type="entry name" value="Transketolase-like_Pyr-bd"/>
</dbReference>
<dbReference type="GO" id="GO:0000287">
    <property type="term" value="F:magnesium ion binding"/>
    <property type="evidence" value="ECO:0007669"/>
    <property type="project" value="UniProtKB-UniRule"/>
</dbReference>
<dbReference type="PROSITE" id="PS00802">
    <property type="entry name" value="TRANSKETOLASE_2"/>
    <property type="match status" value="1"/>
</dbReference>
<evidence type="ECO:0000259" key="12">
    <source>
        <dbReference type="SMART" id="SM00861"/>
    </source>
</evidence>
<gene>
    <name evidence="11 13" type="primary">dxs</name>
    <name evidence="13" type="ORF">CYR75_12100</name>
</gene>
<dbReference type="PANTHER" id="PTHR43322">
    <property type="entry name" value="1-D-DEOXYXYLULOSE 5-PHOSPHATE SYNTHASE-RELATED"/>
    <property type="match status" value="1"/>
</dbReference>